<reference evidence="2 3" key="1">
    <citation type="journal article" date="2024" name="J Genomics">
        <title>Draft genome sequencing and assembly of Favolaschia claudopus CIRM-BRFM 2984 isolated from oak limbs.</title>
        <authorList>
            <person name="Navarro D."/>
            <person name="Drula E."/>
            <person name="Chaduli D."/>
            <person name="Cazenave R."/>
            <person name="Ahrendt S."/>
            <person name="Wang J."/>
            <person name="Lipzen A."/>
            <person name="Daum C."/>
            <person name="Barry K."/>
            <person name="Grigoriev I.V."/>
            <person name="Favel A."/>
            <person name="Rosso M.N."/>
            <person name="Martin F."/>
        </authorList>
    </citation>
    <scope>NUCLEOTIDE SEQUENCE [LARGE SCALE GENOMIC DNA]</scope>
    <source>
        <strain evidence="2 3">CIRM-BRFM 2984</strain>
    </source>
</reference>
<feature type="compositionally biased region" description="Polar residues" evidence="1">
    <location>
        <begin position="45"/>
        <end position="55"/>
    </location>
</feature>
<dbReference type="AlphaFoldDB" id="A0AAW0EK38"/>
<feature type="region of interest" description="Disordered" evidence="1">
    <location>
        <begin position="245"/>
        <end position="267"/>
    </location>
</feature>
<feature type="compositionally biased region" description="Low complexity" evidence="1">
    <location>
        <begin position="56"/>
        <end position="67"/>
    </location>
</feature>
<proteinExistence type="predicted"/>
<protein>
    <submittedName>
        <fullName evidence="2">Sec7 domain protein</fullName>
    </submittedName>
</protein>
<comment type="caution">
    <text evidence="2">The sequence shown here is derived from an EMBL/GenBank/DDBJ whole genome shotgun (WGS) entry which is preliminary data.</text>
</comment>
<sequence length="311" mass="33729">MPSSSPSMEAAKDEAASGSTSIPTDTRRSSSVSGLSLFTAEDRSTAGSSDADSQTALSASSRAARLSRQFEENIPPRQTTRRQSFDMSARGPNTSQRRRQTLDETTGDHGRDFGTGTMSEHQRALNVKRARKMTQLFGQEPPSELIQIHDERGEDDTFSDTAAALTISTAVAPLRDRGNSVSSMGTLGHDVEEEATPTATSAPFTTITEETSEQSNKTSFQDRRRRAAKLSRFFGVGFQDIVGWAQGDTTTPAPPEQPETPRSPVSAVTSFEVDVKVSGPGRRFFGVFNDRSKDVDEMQDAIQKLRGLRAG</sequence>
<dbReference type="EMBL" id="JAWWNJ010000001">
    <property type="protein sequence ID" value="KAK7064484.1"/>
    <property type="molecule type" value="Genomic_DNA"/>
</dbReference>
<feature type="compositionally biased region" description="Polar residues" evidence="1">
    <location>
        <begin position="17"/>
        <end position="36"/>
    </location>
</feature>
<keyword evidence="3" id="KW-1185">Reference proteome</keyword>
<feature type="region of interest" description="Disordered" evidence="1">
    <location>
        <begin position="194"/>
        <end position="222"/>
    </location>
</feature>
<dbReference type="Proteomes" id="UP001362999">
    <property type="component" value="Unassembled WGS sequence"/>
</dbReference>
<evidence type="ECO:0000313" key="2">
    <source>
        <dbReference type="EMBL" id="KAK7064484.1"/>
    </source>
</evidence>
<gene>
    <name evidence="2" type="ORF">R3P38DRAFT_2824820</name>
</gene>
<evidence type="ECO:0000256" key="1">
    <source>
        <dbReference type="SAM" id="MobiDB-lite"/>
    </source>
</evidence>
<feature type="region of interest" description="Disordered" evidence="1">
    <location>
        <begin position="1"/>
        <end position="123"/>
    </location>
</feature>
<organism evidence="2 3">
    <name type="scientific">Favolaschia claudopus</name>
    <dbReference type="NCBI Taxonomy" id="2862362"/>
    <lineage>
        <taxon>Eukaryota</taxon>
        <taxon>Fungi</taxon>
        <taxon>Dikarya</taxon>
        <taxon>Basidiomycota</taxon>
        <taxon>Agaricomycotina</taxon>
        <taxon>Agaricomycetes</taxon>
        <taxon>Agaricomycetidae</taxon>
        <taxon>Agaricales</taxon>
        <taxon>Marasmiineae</taxon>
        <taxon>Mycenaceae</taxon>
        <taxon>Favolaschia</taxon>
    </lineage>
</organism>
<name>A0AAW0EK38_9AGAR</name>
<accession>A0AAW0EK38</accession>
<evidence type="ECO:0000313" key="3">
    <source>
        <dbReference type="Proteomes" id="UP001362999"/>
    </source>
</evidence>
<feature type="compositionally biased region" description="Polar residues" evidence="1">
    <location>
        <begin position="76"/>
        <end position="95"/>
    </location>
</feature>
<feature type="compositionally biased region" description="Basic and acidic residues" evidence="1">
    <location>
        <begin position="100"/>
        <end position="112"/>
    </location>
</feature>
<feature type="compositionally biased region" description="Low complexity" evidence="1">
    <location>
        <begin position="196"/>
        <end position="209"/>
    </location>
</feature>